<reference evidence="1 2" key="1">
    <citation type="journal article" date="2022" name="bioRxiv">
        <title>The genome of the oomycete Peronosclerospora sorghi, a cosmopolitan pathogen of maize and sorghum, is inflated with dispersed pseudogenes.</title>
        <authorList>
            <person name="Fletcher K."/>
            <person name="Martin F."/>
            <person name="Isakeit T."/>
            <person name="Cavanaugh K."/>
            <person name="Magill C."/>
            <person name="Michelmore R."/>
        </authorList>
    </citation>
    <scope>NUCLEOTIDE SEQUENCE [LARGE SCALE GENOMIC DNA]</scope>
    <source>
        <strain evidence="1">P6</strain>
    </source>
</reference>
<keyword evidence="2" id="KW-1185">Reference proteome</keyword>
<name>A0ACC0WSF7_9STRA</name>
<gene>
    <name evidence="1" type="ORF">PsorP6_001693</name>
</gene>
<evidence type="ECO:0000313" key="1">
    <source>
        <dbReference type="EMBL" id="KAI9920911.1"/>
    </source>
</evidence>
<evidence type="ECO:0000313" key="2">
    <source>
        <dbReference type="Proteomes" id="UP001163321"/>
    </source>
</evidence>
<organism evidence="1 2">
    <name type="scientific">Peronosclerospora sorghi</name>
    <dbReference type="NCBI Taxonomy" id="230839"/>
    <lineage>
        <taxon>Eukaryota</taxon>
        <taxon>Sar</taxon>
        <taxon>Stramenopiles</taxon>
        <taxon>Oomycota</taxon>
        <taxon>Peronosporomycetes</taxon>
        <taxon>Peronosporales</taxon>
        <taxon>Peronosporaceae</taxon>
        <taxon>Peronosclerospora</taxon>
    </lineage>
</organism>
<proteinExistence type="predicted"/>
<sequence>MIENRDEVENDELVQSRRRENTSDSPSLGRAISAVSSSWTLITSIFSIDSICIGRRCWSMRLMSACRVPSSPSVCCSIRRWHLISRVGHLAVV</sequence>
<accession>A0ACC0WSF7</accession>
<comment type="caution">
    <text evidence="1">The sequence shown here is derived from an EMBL/GenBank/DDBJ whole genome shotgun (WGS) entry which is preliminary data.</text>
</comment>
<dbReference type="Proteomes" id="UP001163321">
    <property type="component" value="Chromosome 1"/>
</dbReference>
<dbReference type="EMBL" id="CM047580">
    <property type="protein sequence ID" value="KAI9920911.1"/>
    <property type="molecule type" value="Genomic_DNA"/>
</dbReference>
<protein>
    <submittedName>
        <fullName evidence="1">Uncharacterized protein</fullName>
    </submittedName>
</protein>